<reference evidence="2 3" key="1">
    <citation type="submission" date="2024-03" db="EMBL/GenBank/DDBJ databases">
        <title>The genome assembly and annotation of the cricket Gryllus longicercus Weissman &amp; Gray.</title>
        <authorList>
            <person name="Szrajer S."/>
            <person name="Gray D."/>
            <person name="Ylla G."/>
        </authorList>
    </citation>
    <scope>NUCLEOTIDE SEQUENCE [LARGE SCALE GENOMIC DNA]</scope>
    <source>
        <strain evidence="2">DAG 2021-001</strain>
        <tissue evidence="2">Whole body minus gut</tissue>
    </source>
</reference>
<organism evidence="2 3">
    <name type="scientific">Gryllus longicercus</name>
    <dbReference type="NCBI Taxonomy" id="2509291"/>
    <lineage>
        <taxon>Eukaryota</taxon>
        <taxon>Metazoa</taxon>
        <taxon>Ecdysozoa</taxon>
        <taxon>Arthropoda</taxon>
        <taxon>Hexapoda</taxon>
        <taxon>Insecta</taxon>
        <taxon>Pterygota</taxon>
        <taxon>Neoptera</taxon>
        <taxon>Polyneoptera</taxon>
        <taxon>Orthoptera</taxon>
        <taxon>Ensifera</taxon>
        <taxon>Gryllidea</taxon>
        <taxon>Grylloidea</taxon>
        <taxon>Gryllidae</taxon>
        <taxon>Gryllinae</taxon>
        <taxon>Gryllus</taxon>
    </lineage>
</organism>
<name>A0AAN9ZAC1_9ORTH</name>
<protein>
    <submittedName>
        <fullName evidence="2">Uncharacterized protein</fullName>
    </submittedName>
</protein>
<evidence type="ECO:0000313" key="2">
    <source>
        <dbReference type="EMBL" id="KAK7868409.1"/>
    </source>
</evidence>
<feature type="region of interest" description="Disordered" evidence="1">
    <location>
        <begin position="53"/>
        <end position="91"/>
    </location>
</feature>
<proteinExistence type="predicted"/>
<sequence>MLGVPKPRQMLSILSVRVLSSVVVNACLRGLTLRSRSPATVERPLVFFEGTVHRGSSANNDNRTESSGDHATSGSAVRNRPRPCPISTGQGASAYRSHLPSMPCCFGCPAMASRIARPLPDRECSGRYGACDQDPTPTHQSETTAHSGASCLEWSRTELHSRPVLLHAATSGRV</sequence>
<evidence type="ECO:0000313" key="3">
    <source>
        <dbReference type="Proteomes" id="UP001378592"/>
    </source>
</evidence>
<accession>A0AAN9ZAC1</accession>
<keyword evidence="3" id="KW-1185">Reference proteome</keyword>
<dbReference type="Proteomes" id="UP001378592">
    <property type="component" value="Unassembled WGS sequence"/>
</dbReference>
<evidence type="ECO:0000256" key="1">
    <source>
        <dbReference type="SAM" id="MobiDB-lite"/>
    </source>
</evidence>
<dbReference type="AlphaFoldDB" id="A0AAN9ZAC1"/>
<gene>
    <name evidence="2" type="ORF">R5R35_005034</name>
</gene>
<comment type="caution">
    <text evidence="2">The sequence shown here is derived from an EMBL/GenBank/DDBJ whole genome shotgun (WGS) entry which is preliminary data.</text>
</comment>
<dbReference type="EMBL" id="JAZDUA010000095">
    <property type="protein sequence ID" value="KAK7868409.1"/>
    <property type="molecule type" value="Genomic_DNA"/>
</dbReference>